<keyword evidence="7 10" id="KW-0791">Threonine biosynthesis</keyword>
<feature type="domain" description="Homoserine dehydrogenase catalytic" evidence="12">
    <location>
        <begin position="142"/>
        <end position="319"/>
    </location>
</feature>
<keyword evidence="15" id="KW-1185">Reference proteome</keyword>
<evidence type="ECO:0000259" key="13">
    <source>
        <dbReference type="Pfam" id="PF03447"/>
    </source>
</evidence>
<evidence type="ECO:0000256" key="7">
    <source>
        <dbReference type="ARBA" id="ARBA00022697"/>
    </source>
</evidence>
<sequence length="423" mass="46448">MEVKKLRIAMLGLGSVGSKVVELLVKNTERMYQMTGVEIEIVYGLVRSFDEEDKQKLAKKFHFQLTDSLDHILNDETIDVVVELIGRVHPAKEYIVRALEAKKHVVTANKDLLAQYAVELLPLAYQNGVTLGYEASVAGGIPIVHPLKTQFATDQIESIRGILNGTTNFILTKMLTEALSYEAALTLAQELGFAESDPTNDVEGIDAAYKVMILAQLAFHSYPKFEDVDVKGLTTIQPSQLAVAKEFGYKIKLLGEVRALKDQLSLRVTPCLVAMDNPLAQIDNETNALLIKSTQIGETFISGPGAGAAPTATSVLADLQALILKKELGSSNQYPQAFYENTTYSFLKSAPKEKFGIVMKKAKATQKFTNDQLADIQKIGHTTFLEENYEWLVTNPLSSEALTALLESLTKMGTVIGSIPFID</sequence>
<dbReference type="NCBIfam" id="NF004976">
    <property type="entry name" value="PRK06349.1"/>
    <property type="match status" value="1"/>
</dbReference>
<dbReference type="GO" id="GO:0004412">
    <property type="term" value="F:homoserine dehydrogenase activity"/>
    <property type="evidence" value="ECO:0007669"/>
    <property type="project" value="UniProtKB-EC"/>
</dbReference>
<dbReference type="Proteomes" id="UP001597427">
    <property type="component" value="Unassembled WGS sequence"/>
</dbReference>
<keyword evidence="10" id="KW-0521">NADP</keyword>
<dbReference type="SUPFAM" id="SSF55347">
    <property type="entry name" value="Glyceraldehyde-3-phosphate dehydrogenase-like, C-terminal domain"/>
    <property type="match status" value="1"/>
</dbReference>
<dbReference type="Gene3D" id="3.40.50.720">
    <property type="entry name" value="NAD(P)-binding Rossmann-like Domain"/>
    <property type="match status" value="1"/>
</dbReference>
<evidence type="ECO:0000256" key="2">
    <source>
        <dbReference type="ARBA" id="ARBA00005062"/>
    </source>
</evidence>
<keyword evidence="6 10" id="KW-0028">Amino-acid biosynthesis</keyword>
<dbReference type="PANTHER" id="PTHR43331:SF1">
    <property type="entry name" value="HOMOSERINE DEHYDROGENASE"/>
    <property type="match status" value="1"/>
</dbReference>
<keyword evidence="9 10" id="KW-0486">Methionine biosynthesis</keyword>
<dbReference type="Gene3D" id="3.30.360.10">
    <property type="entry name" value="Dihydrodipicolinate Reductase, domain 2"/>
    <property type="match status" value="1"/>
</dbReference>
<comment type="similarity">
    <text evidence="3 11">Belongs to the homoserine dehydrogenase family.</text>
</comment>
<evidence type="ECO:0000256" key="6">
    <source>
        <dbReference type="ARBA" id="ARBA00022605"/>
    </source>
</evidence>
<evidence type="ECO:0000313" key="15">
    <source>
        <dbReference type="Proteomes" id="UP001597427"/>
    </source>
</evidence>
<dbReference type="Pfam" id="PF03447">
    <property type="entry name" value="NAD_binding_3"/>
    <property type="match status" value="1"/>
</dbReference>
<evidence type="ECO:0000259" key="12">
    <source>
        <dbReference type="Pfam" id="PF00742"/>
    </source>
</evidence>
<dbReference type="InterPro" id="IPR019811">
    <property type="entry name" value="HDH_CS"/>
</dbReference>
<evidence type="ECO:0000256" key="8">
    <source>
        <dbReference type="ARBA" id="ARBA00023002"/>
    </source>
</evidence>
<keyword evidence="8 10" id="KW-0560">Oxidoreductase</keyword>
<evidence type="ECO:0000256" key="3">
    <source>
        <dbReference type="ARBA" id="ARBA00006753"/>
    </source>
</evidence>
<dbReference type="Pfam" id="PF00742">
    <property type="entry name" value="Homoserine_dh"/>
    <property type="match status" value="1"/>
</dbReference>
<name>A0ABW5TG53_9ENTE</name>
<feature type="domain" description="Aspartate/homoserine dehydrogenase NAD-binding" evidence="13">
    <location>
        <begin position="12"/>
        <end position="133"/>
    </location>
</feature>
<dbReference type="RefSeq" id="WP_379979120.1">
    <property type="nucleotide sequence ID" value="NZ_JBHUMO010000007.1"/>
</dbReference>
<dbReference type="InterPro" id="IPR005106">
    <property type="entry name" value="Asp/hSer_DH_NAD-bd"/>
</dbReference>
<dbReference type="PIRSF" id="PIRSF000098">
    <property type="entry name" value="Homoser_dehydrog"/>
    <property type="match status" value="1"/>
</dbReference>
<evidence type="ECO:0000256" key="1">
    <source>
        <dbReference type="ARBA" id="ARBA00005056"/>
    </source>
</evidence>
<dbReference type="InterPro" id="IPR001342">
    <property type="entry name" value="HDH_cat"/>
</dbReference>
<comment type="caution">
    <text evidence="14">The sequence shown here is derived from an EMBL/GenBank/DDBJ whole genome shotgun (WGS) entry which is preliminary data.</text>
</comment>
<dbReference type="PANTHER" id="PTHR43331">
    <property type="entry name" value="HOMOSERINE DEHYDROGENASE"/>
    <property type="match status" value="1"/>
</dbReference>
<evidence type="ECO:0000256" key="5">
    <source>
        <dbReference type="ARBA" id="ARBA00013376"/>
    </source>
</evidence>
<dbReference type="EMBL" id="JBHUMO010000007">
    <property type="protein sequence ID" value="MFD2728074.1"/>
    <property type="molecule type" value="Genomic_DNA"/>
</dbReference>
<evidence type="ECO:0000313" key="14">
    <source>
        <dbReference type="EMBL" id="MFD2728074.1"/>
    </source>
</evidence>
<comment type="pathway">
    <text evidence="2 10">Amino-acid biosynthesis; L-methionine biosynthesis via de novo pathway; L-homoserine from L-aspartate: step 3/3.</text>
</comment>
<comment type="pathway">
    <text evidence="1 10">Amino-acid biosynthesis; L-threonine biosynthesis; L-threonine from L-aspartate: step 3/5.</text>
</comment>
<comment type="catalytic activity">
    <reaction evidence="10">
        <text>L-homoserine + NADP(+) = L-aspartate 4-semialdehyde + NADPH + H(+)</text>
        <dbReference type="Rhea" id="RHEA:15761"/>
        <dbReference type="ChEBI" id="CHEBI:15378"/>
        <dbReference type="ChEBI" id="CHEBI:57476"/>
        <dbReference type="ChEBI" id="CHEBI:57783"/>
        <dbReference type="ChEBI" id="CHEBI:58349"/>
        <dbReference type="ChEBI" id="CHEBI:537519"/>
        <dbReference type="EC" id="1.1.1.3"/>
    </reaction>
</comment>
<evidence type="ECO:0000256" key="11">
    <source>
        <dbReference type="RuleBase" id="RU004171"/>
    </source>
</evidence>
<reference evidence="15" key="1">
    <citation type="journal article" date="2019" name="Int. J. Syst. Evol. Microbiol.">
        <title>The Global Catalogue of Microorganisms (GCM) 10K type strain sequencing project: providing services to taxonomists for standard genome sequencing and annotation.</title>
        <authorList>
            <consortium name="The Broad Institute Genomics Platform"/>
            <consortium name="The Broad Institute Genome Sequencing Center for Infectious Disease"/>
            <person name="Wu L."/>
            <person name="Ma J."/>
        </authorList>
    </citation>
    <scope>NUCLEOTIDE SEQUENCE [LARGE SCALE GENOMIC DNA]</scope>
    <source>
        <strain evidence="15">TISTR 932</strain>
    </source>
</reference>
<evidence type="ECO:0000256" key="4">
    <source>
        <dbReference type="ARBA" id="ARBA00013213"/>
    </source>
</evidence>
<dbReference type="InterPro" id="IPR016204">
    <property type="entry name" value="HDH"/>
</dbReference>
<accession>A0ABW5TG53</accession>
<dbReference type="PROSITE" id="PS01042">
    <property type="entry name" value="HOMOSER_DHGENASE"/>
    <property type="match status" value="1"/>
</dbReference>
<evidence type="ECO:0000256" key="10">
    <source>
        <dbReference type="RuleBase" id="RU000579"/>
    </source>
</evidence>
<protein>
    <recommendedName>
        <fullName evidence="5 10">Homoserine dehydrogenase</fullName>
        <ecNumber evidence="4 10">1.1.1.3</ecNumber>
    </recommendedName>
</protein>
<gene>
    <name evidence="14" type="ORF">ACFSR0_01305</name>
</gene>
<evidence type="ECO:0000256" key="9">
    <source>
        <dbReference type="ARBA" id="ARBA00023167"/>
    </source>
</evidence>
<proteinExistence type="inferred from homology"/>
<dbReference type="InterPro" id="IPR036291">
    <property type="entry name" value="NAD(P)-bd_dom_sf"/>
</dbReference>
<dbReference type="EC" id="1.1.1.3" evidence="4 10"/>
<dbReference type="SUPFAM" id="SSF51735">
    <property type="entry name" value="NAD(P)-binding Rossmann-fold domains"/>
    <property type="match status" value="1"/>
</dbReference>
<organism evidence="14 15">
    <name type="scientific">Enterococcus camelliae</name>
    <dbReference type="NCBI Taxonomy" id="453959"/>
    <lineage>
        <taxon>Bacteria</taxon>
        <taxon>Bacillati</taxon>
        <taxon>Bacillota</taxon>
        <taxon>Bacilli</taxon>
        <taxon>Lactobacillales</taxon>
        <taxon>Enterococcaceae</taxon>
        <taxon>Enterococcus</taxon>
    </lineage>
</organism>